<dbReference type="Pfam" id="PF01494">
    <property type="entry name" value="FAD_binding_3"/>
    <property type="match status" value="1"/>
</dbReference>
<comment type="cofactor">
    <cofactor evidence="1">
        <name>FAD</name>
        <dbReference type="ChEBI" id="CHEBI:57692"/>
    </cofactor>
</comment>
<evidence type="ECO:0000256" key="9">
    <source>
        <dbReference type="SAM" id="Phobius"/>
    </source>
</evidence>
<evidence type="ECO:0000256" key="1">
    <source>
        <dbReference type="ARBA" id="ARBA00001974"/>
    </source>
</evidence>
<evidence type="ECO:0000256" key="3">
    <source>
        <dbReference type="ARBA" id="ARBA00005349"/>
    </source>
</evidence>
<dbReference type="GO" id="GO:0004497">
    <property type="term" value="F:monooxygenase activity"/>
    <property type="evidence" value="ECO:0007669"/>
    <property type="project" value="UniProtKB-KW"/>
</dbReference>
<dbReference type="PROSITE" id="PS01304">
    <property type="entry name" value="UBIH"/>
    <property type="match status" value="1"/>
</dbReference>
<sequence>MSDRRSFNEQRKEPCNEPYDVLVVGAGMIGSALALGLSRQGWRVGLVEGSKRDVLLEESAPARDVDDFEPRVSAISVASQQLLDELGVWRSATAGRHCAYQAMTVWDGDGTGRIHFDAAELQSRSLGTIIENRSIVRALMAALVDSDVAVMDGAQVVGCRQRGDVRSVELADGQTLSAGLVVAADGAQSRLRQWVGLPTREWDYDQQAIVCTVQTSQNHQNTCWQRFSPSGPLAFLPLLNEQGEDRFCSIVWSQDTHEARRLMALDEERFRAELERAIERELGVVEQVSRRFAFPLRQRHAKDYIAPGFALVGDAAHTIHPLAGQGANLGYGDVRVLLEELARARQSGLAPGHSMVLSRFQRRRKGENLAMMAAMEGFKQLFARDELPLRWLRNTGMRWLDQLAPVKNRIAAEAMGLKR</sequence>
<evidence type="ECO:0000313" key="12">
    <source>
        <dbReference type="Proteomes" id="UP000323161"/>
    </source>
</evidence>
<keyword evidence="9" id="KW-0812">Transmembrane</keyword>
<dbReference type="InterPro" id="IPR002938">
    <property type="entry name" value="FAD-bd"/>
</dbReference>
<evidence type="ECO:0000256" key="2">
    <source>
        <dbReference type="ARBA" id="ARBA00004749"/>
    </source>
</evidence>
<dbReference type="UniPathway" id="UPA00232"/>
<dbReference type="NCBIfam" id="TIGR01988">
    <property type="entry name" value="Ubi-OHases"/>
    <property type="match status" value="1"/>
</dbReference>
<evidence type="ECO:0000256" key="8">
    <source>
        <dbReference type="ARBA" id="ARBA00065734"/>
    </source>
</evidence>
<keyword evidence="9" id="KW-0472">Membrane</keyword>
<comment type="similarity">
    <text evidence="3">Belongs to the UbiH/COQ6 family.</text>
</comment>
<comment type="pathway">
    <text evidence="2">Cofactor biosynthesis; ubiquinone biosynthesis.</text>
</comment>
<feature type="domain" description="FAD-binding" evidence="10">
    <location>
        <begin position="19"/>
        <end position="344"/>
    </location>
</feature>
<dbReference type="FunFam" id="3.50.50.60:FF:000021">
    <property type="entry name" value="Ubiquinone biosynthesis monooxygenase COQ6"/>
    <property type="match status" value="1"/>
</dbReference>
<dbReference type="InterPro" id="IPR018168">
    <property type="entry name" value="Ubi_Hdrlase_CS"/>
</dbReference>
<comment type="caution">
    <text evidence="11">The sequence shown here is derived from an EMBL/GenBank/DDBJ whole genome shotgun (WGS) entry which is preliminary data.</text>
</comment>
<comment type="subunit">
    <text evidence="8">Component of the Ubi complex metabolon, which regroups five ubiquinone biosynthesis proteins (UbiE, UbiF, UbiG, UbiH and UbiI) and two accessory factors (UbiK and the lipid-binding protein UbiJ).</text>
</comment>
<keyword evidence="6" id="KW-0560">Oxidoreductase</keyword>
<evidence type="ECO:0000259" key="10">
    <source>
        <dbReference type="Pfam" id="PF01494"/>
    </source>
</evidence>
<dbReference type="GO" id="GO:0071949">
    <property type="term" value="F:FAD binding"/>
    <property type="evidence" value="ECO:0007669"/>
    <property type="project" value="InterPro"/>
</dbReference>
<keyword evidence="7" id="KW-0503">Monooxygenase</keyword>
<keyword evidence="12" id="KW-1185">Reference proteome</keyword>
<evidence type="ECO:0000256" key="4">
    <source>
        <dbReference type="ARBA" id="ARBA00022630"/>
    </source>
</evidence>
<dbReference type="GO" id="GO:0110142">
    <property type="term" value="C:ubiquinone biosynthesis complex"/>
    <property type="evidence" value="ECO:0007669"/>
    <property type="project" value="UniProtKB-ARBA"/>
</dbReference>
<evidence type="ECO:0000256" key="5">
    <source>
        <dbReference type="ARBA" id="ARBA00022827"/>
    </source>
</evidence>
<dbReference type="PANTHER" id="PTHR43876:SF7">
    <property type="entry name" value="UBIQUINONE BIOSYNTHESIS MONOOXYGENASE COQ6, MITOCHONDRIAL"/>
    <property type="match status" value="1"/>
</dbReference>
<organism evidence="11 12">
    <name type="scientific">Marinobacter salinexigens</name>
    <dbReference type="NCBI Taxonomy" id="2919747"/>
    <lineage>
        <taxon>Bacteria</taxon>
        <taxon>Pseudomonadati</taxon>
        <taxon>Pseudomonadota</taxon>
        <taxon>Gammaproteobacteria</taxon>
        <taxon>Pseudomonadales</taxon>
        <taxon>Marinobacteraceae</taxon>
        <taxon>Marinobacter</taxon>
    </lineage>
</organism>
<dbReference type="InterPro" id="IPR010971">
    <property type="entry name" value="UbiH/COQ6"/>
</dbReference>
<dbReference type="PANTHER" id="PTHR43876">
    <property type="entry name" value="UBIQUINONE BIOSYNTHESIS MONOOXYGENASE COQ6, MITOCHONDRIAL"/>
    <property type="match status" value="1"/>
</dbReference>
<protein>
    <submittedName>
        <fullName evidence="11">2-octaprenyl-3-methyl-6-methoxy-1,4-benzoquinol hydroxylase</fullName>
    </submittedName>
</protein>
<gene>
    <name evidence="11" type="ORF">FWJ25_00815</name>
</gene>
<dbReference type="AlphaFoldDB" id="A0A5B0VNX4"/>
<dbReference type="SUPFAM" id="SSF51905">
    <property type="entry name" value="FAD/NAD(P)-binding domain"/>
    <property type="match status" value="1"/>
</dbReference>
<dbReference type="GO" id="GO:0006744">
    <property type="term" value="P:ubiquinone biosynthetic process"/>
    <property type="evidence" value="ECO:0007669"/>
    <property type="project" value="UniProtKB-UniPathway"/>
</dbReference>
<keyword evidence="9" id="KW-1133">Transmembrane helix</keyword>
<dbReference type="InterPro" id="IPR051205">
    <property type="entry name" value="UbiH/COQ6_monooxygenase"/>
</dbReference>
<dbReference type="GO" id="GO:0016705">
    <property type="term" value="F:oxidoreductase activity, acting on paired donors, with incorporation or reduction of molecular oxygen"/>
    <property type="evidence" value="ECO:0007669"/>
    <property type="project" value="InterPro"/>
</dbReference>
<dbReference type="Gene3D" id="3.50.50.60">
    <property type="entry name" value="FAD/NAD(P)-binding domain"/>
    <property type="match status" value="2"/>
</dbReference>
<feature type="transmembrane region" description="Helical" evidence="9">
    <location>
        <begin position="21"/>
        <end position="42"/>
    </location>
</feature>
<dbReference type="EMBL" id="VTUU01000001">
    <property type="protein sequence ID" value="KAA1175711.1"/>
    <property type="molecule type" value="Genomic_DNA"/>
</dbReference>
<accession>A0A5B0VNX4</accession>
<proteinExistence type="inferred from homology"/>
<evidence type="ECO:0000313" key="11">
    <source>
        <dbReference type="EMBL" id="KAA1175711.1"/>
    </source>
</evidence>
<evidence type="ECO:0000256" key="6">
    <source>
        <dbReference type="ARBA" id="ARBA00023002"/>
    </source>
</evidence>
<dbReference type="RefSeq" id="WP_149598351.1">
    <property type="nucleotide sequence ID" value="NZ_VTUU01000001.1"/>
</dbReference>
<reference evidence="11 12" key="1">
    <citation type="submission" date="2019-08" db="EMBL/GenBank/DDBJ databases">
        <title>Marinobacter ZYF650 sp. nov., a marine bacterium isolated from seawater of the Mariana trench.</title>
        <authorList>
            <person name="Ahmad W."/>
        </authorList>
    </citation>
    <scope>NUCLEOTIDE SEQUENCE [LARGE SCALE GENOMIC DNA]</scope>
    <source>
        <strain evidence="11 12">ZYF650</strain>
    </source>
</reference>
<evidence type="ECO:0000256" key="7">
    <source>
        <dbReference type="ARBA" id="ARBA00023033"/>
    </source>
</evidence>
<dbReference type="PRINTS" id="PR00420">
    <property type="entry name" value="RNGMNOXGNASE"/>
</dbReference>
<dbReference type="Proteomes" id="UP000323161">
    <property type="component" value="Unassembled WGS sequence"/>
</dbReference>
<dbReference type="InterPro" id="IPR036188">
    <property type="entry name" value="FAD/NAD-bd_sf"/>
</dbReference>
<keyword evidence="4" id="KW-0285">Flavoprotein</keyword>
<name>A0A5B0VNX4_9GAMM</name>
<keyword evidence="5" id="KW-0274">FAD</keyword>